<protein>
    <submittedName>
        <fullName evidence="1">Uncharacterized protein</fullName>
    </submittedName>
</protein>
<comment type="caution">
    <text evidence="1">The sequence shown here is derived from an EMBL/GenBank/DDBJ whole genome shotgun (WGS) entry which is preliminary data.</text>
</comment>
<proteinExistence type="predicted"/>
<accession>A0A645J185</accession>
<evidence type="ECO:0000313" key="1">
    <source>
        <dbReference type="EMBL" id="MPN57216.1"/>
    </source>
</evidence>
<dbReference type="AlphaFoldDB" id="A0A645J185"/>
<organism evidence="1">
    <name type="scientific">bioreactor metagenome</name>
    <dbReference type="NCBI Taxonomy" id="1076179"/>
    <lineage>
        <taxon>unclassified sequences</taxon>
        <taxon>metagenomes</taxon>
        <taxon>ecological metagenomes</taxon>
    </lineage>
</organism>
<sequence>MFVGDYAVSFTKIFTPSGRIFLEFVANDLPLFFRKNTLNNGVRASFKLRFQNDKKFSYS</sequence>
<gene>
    <name evidence="1" type="ORF">SDC9_204910</name>
</gene>
<name>A0A645J185_9ZZZZ</name>
<dbReference type="EMBL" id="VSSQ01128485">
    <property type="protein sequence ID" value="MPN57216.1"/>
    <property type="molecule type" value="Genomic_DNA"/>
</dbReference>
<reference evidence="1" key="1">
    <citation type="submission" date="2019-08" db="EMBL/GenBank/DDBJ databases">
        <authorList>
            <person name="Kucharzyk K."/>
            <person name="Murdoch R.W."/>
            <person name="Higgins S."/>
            <person name="Loffler F."/>
        </authorList>
    </citation>
    <scope>NUCLEOTIDE SEQUENCE</scope>
</reference>